<feature type="compositionally biased region" description="Basic and acidic residues" evidence="1">
    <location>
        <begin position="199"/>
        <end position="254"/>
    </location>
</feature>
<feature type="compositionally biased region" description="Polar residues" evidence="1">
    <location>
        <begin position="268"/>
        <end position="278"/>
    </location>
</feature>
<name>A0A914HID3_GLORO</name>
<accession>A0A914HID3</accession>
<reference evidence="4" key="1">
    <citation type="submission" date="2022-11" db="UniProtKB">
        <authorList>
            <consortium name="WormBaseParasite"/>
        </authorList>
    </citation>
    <scope>IDENTIFICATION</scope>
</reference>
<dbReference type="SMART" id="SM00271">
    <property type="entry name" value="DnaJ"/>
    <property type="match status" value="1"/>
</dbReference>
<dbReference type="PANTHER" id="PTHR15606">
    <property type="entry name" value="DNAJ HOMOLOG SUBFAMILY C MEMBER 8/LIPOPOLYSACCHARIDE SPECIFIC RESPONSE-7-RELATED"/>
    <property type="match status" value="1"/>
</dbReference>
<dbReference type="PROSITE" id="PS50076">
    <property type="entry name" value="DNAJ_2"/>
    <property type="match status" value="1"/>
</dbReference>
<dbReference type="Gene3D" id="1.10.287.110">
    <property type="entry name" value="DnaJ domain"/>
    <property type="match status" value="1"/>
</dbReference>
<dbReference type="SUPFAM" id="SSF46565">
    <property type="entry name" value="Chaperone J-domain"/>
    <property type="match status" value="1"/>
</dbReference>
<sequence>MKNSKIQIQNTNVNGADQLRLGQLRDGALKLMQKMDTFEQFYNDLKYTEKRDSNLTSEQQIERILRPGATYLNLNPFEVLQVEPDITVEEARKKYKKLSLLIHPDKNPNCRERAERSFDALKKALATIEDPDELSRCRDMYEEAKARLAVLVSEKKRKMRRDGKTDEIEEDTPQGYARALWVTVTKVFADREKKRRTLEERANEEKRRLAETAQETSEKRKLEEEYKKNYEESRDERRGSWREFMKKKERKLEPFRGANFKPPPPKLESSTAKKTNIF</sequence>
<dbReference type="WBParaSite" id="Gr19_v10_g17805.t1">
    <property type="protein sequence ID" value="Gr19_v10_g17805.t1"/>
    <property type="gene ID" value="Gr19_v10_g17805"/>
</dbReference>
<dbReference type="InterPro" id="IPR001623">
    <property type="entry name" value="DnaJ_domain"/>
</dbReference>
<evidence type="ECO:0000259" key="2">
    <source>
        <dbReference type="PROSITE" id="PS50076"/>
    </source>
</evidence>
<protein>
    <submittedName>
        <fullName evidence="4">J domain-containing protein</fullName>
    </submittedName>
</protein>
<dbReference type="FunFam" id="1.10.287.110:FF:000158">
    <property type="entry name" value="dnaJ homolog subfamily C member 8"/>
    <property type="match status" value="1"/>
</dbReference>
<feature type="region of interest" description="Disordered" evidence="1">
    <location>
        <begin position="199"/>
        <end position="278"/>
    </location>
</feature>
<dbReference type="CDD" id="cd06257">
    <property type="entry name" value="DnaJ"/>
    <property type="match status" value="1"/>
</dbReference>
<dbReference type="AlphaFoldDB" id="A0A914HID3"/>
<proteinExistence type="predicted"/>
<dbReference type="InterPro" id="IPR036869">
    <property type="entry name" value="J_dom_sf"/>
</dbReference>
<dbReference type="InterPro" id="IPR042858">
    <property type="entry name" value="DNAJC8"/>
</dbReference>
<feature type="domain" description="J" evidence="2">
    <location>
        <begin position="75"/>
        <end position="145"/>
    </location>
</feature>
<organism evidence="3 4">
    <name type="scientific">Globodera rostochiensis</name>
    <name type="common">Golden nematode worm</name>
    <name type="synonym">Heterodera rostochiensis</name>
    <dbReference type="NCBI Taxonomy" id="31243"/>
    <lineage>
        <taxon>Eukaryota</taxon>
        <taxon>Metazoa</taxon>
        <taxon>Ecdysozoa</taxon>
        <taxon>Nematoda</taxon>
        <taxon>Chromadorea</taxon>
        <taxon>Rhabditida</taxon>
        <taxon>Tylenchina</taxon>
        <taxon>Tylenchomorpha</taxon>
        <taxon>Tylenchoidea</taxon>
        <taxon>Heteroderidae</taxon>
        <taxon>Heteroderinae</taxon>
        <taxon>Globodera</taxon>
    </lineage>
</organism>
<dbReference type="GO" id="GO:0005634">
    <property type="term" value="C:nucleus"/>
    <property type="evidence" value="ECO:0007669"/>
    <property type="project" value="TreeGrafter"/>
</dbReference>
<keyword evidence="3" id="KW-1185">Reference proteome</keyword>
<dbReference type="Proteomes" id="UP000887572">
    <property type="component" value="Unplaced"/>
</dbReference>
<evidence type="ECO:0000313" key="4">
    <source>
        <dbReference type="WBParaSite" id="Gr19_v10_g17805.t1"/>
    </source>
</evidence>
<evidence type="ECO:0000313" key="3">
    <source>
        <dbReference type="Proteomes" id="UP000887572"/>
    </source>
</evidence>
<dbReference type="PRINTS" id="PR00625">
    <property type="entry name" value="JDOMAIN"/>
</dbReference>
<evidence type="ECO:0000256" key="1">
    <source>
        <dbReference type="SAM" id="MobiDB-lite"/>
    </source>
</evidence>
<dbReference type="PANTHER" id="PTHR15606:SF4">
    <property type="entry name" value="DNAJ HOMOLOG SUBFAMILY C MEMBER 8"/>
    <property type="match status" value="1"/>
</dbReference>
<dbReference type="Pfam" id="PF00226">
    <property type="entry name" value="DnaJ"/>
    <property type="match status" value="1"/>
</dbReference>